<name>A0A7R9ZLB8_9STRA</name>
<dbReference type="PANTHER" id="PTHR44858">
    <property type="entry name" value="TETRATRICOPEPTIDE REPEAT PROTEIN 6"/>
    <property type="match status" value="1"/>
</dbReference>
<reference evidence="3" key="1">
    <citation type="submission" date="2021-01" db="EMBL/GenBank/DDBJ databases">
        <authorList>
            <person name="Corre E."/>
            <person name="Pelletier E."/>
            <person name="Niang G."/>
            <person name="Scheremetjew M."/>
            <person name="Finn R."/>
            <person name="Kale V."/>
            <person name="Holt S."/>
            <person name="Cochrane G."/>
            <person name="Meng A."/>
            <person name="Brown T."/>
            <person name="Cohen L."/>
        </authorList>
    </citation>
    <scope>NUCLEOTIDE SEQUENCE</scope>
    <source>
        <strain evidence="3">CCMP3328</strain>
    </source>
</reference>
<organism evidence="3">
    <name type="scientific">Craspedostauros australis</name>
    <dbReference type="NCBI Taxonomy" id="1486917"/>
    <lineage>
        <taxon>Eukaryota</taxon>
        <taxon>Sar</taxon>
        <taxon>Stramenopiles</taxon>
        <taxon>Ochrophyta</taxon>
        <taxon>Bacillariophyta</taxon>
        <taxon>Bacillariophyceae</taxon>
        <taxon>Bacillariophycidae</taxon>
        <taxon>Naviculales</taxon>
        <taxon>Naviculaceae</taxon>
        <taxon>Craspedostauros</taxon>
    </lineage>
</organism>
<dbReference type="SUPFAM" id="SSF48452">
    <property type="entry name" value="TPR-like"/>
    <property type="match status" value="1"/>
</dbReference>
<protein>
    <recommendedName>
        <fullName evidence="4">Tetratricopeptide repeat protein</fullName>
    </recommendedName>
</protein>
<evidence type="ECO:0000256" key="1">
    <source>
        <dbReference type="ARBA" id="ARBA00022737"/>
    </source>
</evidence>
<evidence type="ECO:0000313" key="3">
    <source>
        <dbReference type="EMBL" id="CAD8331817.1"/>
    </source>
</evidence>
<sequence>MESQGNIAAAQRLYSKVTKINPDFIYGWSNLGNTQVVLGDLPSADNNYSKAIRLCQESLDSSEAAFGVKRCSDLYVLLLNRGTVRLNSGMYAEALGDLERASALRERPDAIVAQNLARAREVNGYYNQADKDYALAISMTANEVSPFWLRAAIVKLQLGDVDGGFNLFKRVEIRFPEAPEVRAAYAVFLDAKGDTLAARRKFLEIPDRQRLKFSDTEYLNKVVSWPPAAINRILDIAALVGDAKTTSLV</sequence>
<dbReference type="EMBL" id="HBEF01006327">
    <property type="protein sequence ID" value="CAD8331817.1"/>
    <property type="molecule type" value="Transcribed_RNA"/>
</dbReference>
<dbReference type="PANTHER" id="PTHR44858:SF1">
    <property type="entry name" value="UDP-N-ACETYLGLUCOSAMINE--PEPTIDE N-ACETYLGLUCOSAMINYLTRANSFERASE SPINDLY-RELATED"/>
    <property type="match status" value="1"/>
</dbReference>
<dbReference type="InterPro" id="IPR019734">
    <property type="entry name" value="TPR_rpt"/>
</dbReference>
<dbReference type="InterPro" id="IPR011990">
    <property type="entry name" value="TPR-like_helical_dom_sf"/>
</dbReference>
<evidence type="ECO:0008006" key="4">
    <source>
        <dbReference type="Google" id="ProtNLM"/>
    </source>
</evidence>
<evidence type="ECO:0000256" key="2">
    <source>
        <dbReference type="ARBA" id="ARBA00022803"/>
    </source>
</evidence>
<dbReference type="SMART" id="SM00028">
    <property type="entry name" value="TPR"/>
    <property type="match status" value="3"/>
</dbReference>
<dbReference type="Gene3D" id="1.25.40.10">
    <property type="entry name" value="Tetratricopeptide repeat domain"/>
    <property type="match status" value="1"/>
</dbReference>
<dbReference type="InterPro" id="IPR050498">
    <property type="entry name" value="Ycf3"/>
</dbReference>
<accession>A0A7R9ZLB8</accession>
<keyword evidence="2" id="KW-0802">TPR repeat</keyword>
<dbReference type="AlphaFoldDB" id="A0A7R9ZLB8"/>
<proteinExistence type="predicted"/>
<keyword evidence="1" id="KW-0677">Repeat</keyword>
<gene>
    <name evidence="3" type="ORF">CAUS1442_LOCUS3916</name>
</gene>